<dbReference type="EMBL" id="LLXH01001854">
    <property type="protein sequence ID" value="PKC57352.1"/>
    <property type="molecule type" value="Genomic_DNA"/>
</dbReference>
<reference evidence="3 4" key="2">
    <citation type="submission" date="2017-10" db="EMBL/GenBank/DDBJ databases">
        <title>Genome analyses suggest a sexual origin of heterokaryosis in a supposedly ancient asexual fungus.</title>
        <authorList>
            <person name="Corradi N."/>
            <person name="Sedzielewska K."/>
            <person name="Noel J."/>
            <person name="Charron P."/>
            <person name="Farinelli L."/>
            <person name="Marton T."/>
            <person name="Kruger M."/>
            <person name="Pelin A."/>
            <person name="Brachmann A."/>
            <person name="Corradi N."/>
        </authorList>
    </citation>
    <scope>NUCLEOTIDE SEQUENCE [LARGE SCALE GENOMIC DNA]</scope>
    <source>
        <strain evidence="3 4">A1</strain>
    </source>
</reference>
<feature type="region of interest" description="Disordered" evidence="1">
    <location>
        <begin position="41"/>
        <end position="97"/>
    </location>
</feature>
<evidence type="ECO:0000313" key="4">
    <source>
        <dbReference type="Proteomes" id="UP000232688"/>
    </source>
</evidence>
<dbReference type="Proteomes" id="UP000232688">
    <property type="component" value="Unassembled WGS sequence"/>
</dbReference>
<dbReference type="AlphaFoldDB" id="A0A2I1F5T7"/>
<dbReference type="VEuPathDB" id="FungiDB:RhiirA1_401477"/>
<comment type="caution">
    <text evidence="3">The sequence shown here is derived from an EMBL/GenBank/DDBJ whole genome shotgun (WGS) entry which is preliminary data.</text>
</comment>
<evidence type="ECO:0000313" key="2">
    <source>
        <dbReference type="EMBL" id="CAB5396006.1"/>
    </source>
</evidence>
<dbReference type="VEuPathDB" id="FungiDB:FUN_019876"/>
<protein>
    <submittedName>
        <fullName evidence="3">Uncharacterized protein</fullName>
    </submittedName>
</protein>
<name>A0A2I1F5T7_9GLOM</name>
<gene>
    <name evidence="2" type="ORF">CHRIB12_LOCUS24121</name>
    <name evidence="3" type="ORF">RhiirA1_401477</name>
</gene>
<proteinExistence type="predicted"/>
<sequence length="276" mass="32137">MPHRKRESSVIVHKNILPIIDLSEDSNATTTIITEEALESHLLDNDNTQPNQEEYSPIDNEYFNDDDDDHNTTHSINKQKNRDTKRDKDKQKRTRTLSDMQNVQNQLVTIVQDVHKKATEMYTDWKATGFGGQLENNTKWIEAQCLSRQARSNIVQRIKDAIHDKFSDLTKPKTQNRQVTSDEEKKFKNSDITRECYIKLNKPVDVNDNPHYTFLNLIINRVFTNPKTEKNSIAFGMAVVLNYLDPSKGVNIVPIEVIERMNFFLERMQVSERESL</sequence>
<organism evidence="3 4">
    <name type="scientific">Rhizophagus irregularis</name>
    <dbReference type="NCBI Taxonomy" id="588596"/>
    <lineage>
        <taxon>Eukaryota</taxon>
        <taxon>Fungi</taxon>
        <taxon>Fungi incertae sedis</taxon>
        <taxon>Mucoromycota</taxon>
        <taxon>Glomeromycotina</taxon>
        <taxon>Glomeromycetes</taxon>
        <taxon>Glomerales</taxon>
        <taxon>Glomeraceae</taxon>
        <taxon>Rhizophagus</taxon>
    </lineage>
</organism>
<accession>A0A2I1F5T7</accession>
<reference evidence="2" key="3">
    <citation type="submission" date="2020-05" db="EMBL/GenBank/DDBJ databases">
        <authorList>
            <person name="Rincon C."/>
            <person name="Sanders R I."/>
            <person name="Robbins C."/>
            <person name="Chaturvedi A."/>
        </authorList>
    </citation>
    <scope>NUCLEOTIDE SEQUENCE</scope>
    <source>
        <strain evidence="2">CHB12</strain>
    </source>
</reference>
<evidence type="ECO:0000256" key="1">
    <source>
        <dbReference type="SAM" id="MobiDB-lite"/>
    </source>
</evidence>
<dbReference type="EMBL" id="CAGKOT010000107">
    <property type="protein sequence ID" value="CAB5396006.1"/>
    <property type="molecule type" value="Genomic_DNA"/>
</dbReference>
<feature type="compositionally biased region" description="Polar residues" evidence="1">
    <location>
        <begin position="45"/>
        <end position="54"/>
    </location>
</feature>
<evidence type="ECO:0000313" key="3">
    <source>
        <dbReference type="EMBL" id="PKC57352.1"/>
    </source>
</evidence>
<dbReference type="Proteomes" id="UP000684084">
    <property type="component" value="Unassembled WGS sequence"/>
</dbReference>
<feature type="compositionally biased region" description="Basic and acidic residues" evidence="1">
    <location>
        <begin position="80"/>
        <end position="90"/>
    </location>
</feature>
<reference evidence="3 4" key="1">
    <citation type="submission" date="2017-10" db="EMBL/GenBank/DDBJ databases">
        <title>Extensive intraspecific genome diversity in a model arbuscular mycorrhizal fungus.</title>
        <authorList>
            <person name="Chen E.C.H."/>
            <person name="Morin E."/>
            <person name="Baudet D."/>
            <person name="Noel J."/>
            <person name="Ndikumana S."/>
            <person name="Charron P."/>
            <person name="St-Onge C."/>
            <person name="Giorgi J."/>
            <person name="Grigoriev I.V."/>
            <person name="Roux C."/>
            <person name="Martin F.M."/>
            <person name="Corradi N."/>
        </authorList>
    </citation>
    <scope>NUCLEOTIDE SEQUENCE [LARGE SCALE GENOMIC DNA]</scope>
    <source>
        <strain evidence="3 4">A1</strain>
    </source>
</reference>
<dbReference type="VEuPathDB" id="FungiDB:RhiirFUN_020517"/>
<dbReference type="OrthoDB" id="2362532at2759"/>